<accession>A0ABY1ZS59</accession>
<keyword evidence="2" id="KW-1185">Reference proteome</keyword>
<dbReference type="Proteomes" id="UP000313645">
    <property type="component" value="Unassembled WGS sequence"/>
</dbReference>
<organism evidence="1 2">
    <name type="scientific">Marinobacter halodurans</name>
    <dbReference type="NCBI Taxonomy" id="2528979"/>
    <lineage>
        <taxon>Bacteria</taxon>
        <taxon>Pseudomonadati</taxon>
        <taxon>Pseudomonadota</taxon>
        <taxon>Gammaproteobacteria</taxon>
        <taxon>Pseudomonadales</taxon>
        <taxon>Marinobacteraceae</taxon>
        <taxon>Marinobacter</taxon>
    </lineage>
</organism>
<evidence type="ECO:0000313" key="1">
    <source>
        <dbReference type="EMBL" id="TBW58534.1"/>
    </source>
</evidence>
<comment type="caution">
    <text evidence="1">The sequence shown here is derived from an EMBL/GenBank/DDBJ whole genome shotgun (WGS) entry which is preliminary data.</text>
</comment>
<name>A0ABY1ZS59_9GAMM</name>
<proteinExistence type="predicted"/>
<evidence type="ECO:0000313" key="2">
    <source>
        <dbReference type="Proteomes" id="UP000313645"/>
    </source>
</evidence>
<gene>
    <name evidence="1" type="ORF">EZI54_03890</name>
</gene>
<sequence length="83" mass="9501">MKAFGFDDADILRGEMKAANVDAWIIRDYPDRCAGEQGWEFASPRFSEAKTELLRRMREDQVDPEMIAQVEGLKASYIPVEDC</sequence>
<reference evidence="1 2" key="1">
    <citation type="submission" date="2019-02" db="EMBL/GenBank/DDBJ databases">
        <title>Marinobacter halodurans sp. nov., a marine bacterium isolated from sea tidal flat.</title>
        <authorList>
            <person name="Yoo Y."/>
            <person name="Lee D.W."/>
            <person name="Kim B.S."/>
            <person name="Kim J.-J."/>
        </authorList>
    </citation>
    <scope>NUCLEOTIDE SEQUENCE [LARGE SCALE GENOMIC DNA]</scope>
    <source>
        <strain evidence="1 2">YJ-S3-2</strain>
    </source>
</reference>
<protein>
    <submittedName>
        <fullName evidence="1">Uncharacterized protein</fullName>
    </submittedName>
</protein>
<dbReference type="RefSeq" id="WP_131479244.1">
    <property type="nucleotide sequence ID" value="NZ_SJDL01000004.1"/>
</dbReference>
<dbReference type="EMBL" id="SJDL01000004">
    <property type="protein sequence ID" value="TBW58534.1"/>
    <property type="molecule type" value="Genomic_DNA"/>
</dbReference>